<dbReference type="Gene3D" id="2.40.30.10">
    <property type="entry name" value="Translation factors"/>
    <property type="match status" value="1"/>
</dbReference>
<dbReference type="InterPro" id="IPR039261">
    <property type="entry name" value="FNR_nucleotide-bd"/>
</dbReference>
<keyword evidence="7" id="KW-0560">Oxidoreductase</keyword>
<dbReference type="PRINTS" id="PR00369">
    <property type="entry name" value="FLAVODOXIN"/>
</dbReference>
<dbReference type="Gene3D" id="3.40.50.80">
    <property type="entry name" value="Nucleotide-binding domain of ferredoxin-NADP reductase (FNR) module"/>
    <property type="match status" value="1"/>
</dbReference>
<keyword evidence="12" id="KW-1185">Reference proteome</keyword>
<dbReference type="InterPro" id="IPR017927">
    <property type="entry name" value="FAD-bd_FR_type"/>
</dbReference>
<dbReference type="PANTHER" id="PTHR19384">
    <property type="entry name" value="NITRIC OXIDE SYNTHASE-RELATED"/>
    <property type="match status" value="1"/>
</dbReference>
<dbReference type="GO" id="GO:0010181">
    <property type="term" value="F:FMN binding"/>
    <property type="evidence" value="ECO:0007669"/>
    <property type="project" value="InterPro"/>
</dbReference>
<organism evidence="11 12">
    <name type="scientific">Triparma verrucosa</name>
    <dbReference type="NCBI Taxonomy" id="1606542"/>
    <lineage>
        <taxon>Eukaryota</taxon>
        <taxon>Sar</taxon>
        <taxon>Stramenopiles</taxon>
        <taxon>Ochrophyta</taxon>
        <taxon>Bolidophyceae</taxon>
        <taxon>Parmales</taxon>
        <taxon>Triparmaceae</taxon>
        <taxon>Triparma</taxon>
    </lineage>
</organism>
<keyword evidence="4" id="KW-0288">FMN</keyword>
<evidence type="ECO:0000256" key="3">
    <source>
        <dbReference type="ARBA" id="ARBA00022630"/>
    </source>
</evidence>
<keyword evidence="6" id="KW-0521">NADP</keyword>
<dbReference type="SUPFAM" id="SSF63380">
    <property type="entry name" value="Riboflavin synthase domain-like"/>
    <property type="match status" value="1"/>
</dbReference>
<keyword evidence="3" id="KW-0285">Flavoprotein</keyword>
<evidence type="ECO:0000256" key="4">
    <source>
        <dbReference type="ARBA" id="ARBA00022643"/>
    </source>
</evidence>
<dbReference type="PROSITE" id="PS50902">
    <property type="entry name" value="FLAVODOXIN_LIKE"/>
    <property type="match status" value="1"/>
</dbReference>
<dbReference type="PRINTS" id="PR00371">
    <property type="entry name" value="FPNCR"/>
</dbReference>
<gene>
    <name evidence="11" type="ORF">TrVE_jg14230</name>
</gene>
<feature type="domain" description="Flavodoxin-like" evidence="9">
    <location>
        <begin position="52"/>
        <end position="194"/>
    </location>
</feature>
<comment type="caution">
    <text evidence="11">The sequence shown here is derived from an EMBL/GenBank/DDBJ whole genome shotgun (WGS) entry which is preliminary data.</text>
</comment>
<feature type="domain" description="FAD-binding FR-type" evidence="10">
    <location>
        <begin position="237"/>
        <end position="482"/>
    </location>
</feature>
<dbReference type="Proteomes" id="UP001165160">
    <property type="component" value="Unassembled WGS sequence"/>
</dbReference>
<reference evidence="12" key="1">
    <citation type="journal article" date="2023" name="Commun. Biol.">
        <title>Genome analysis of Parmales, the sister group of diatoms, reveals the evolutionary specialization of diatoms from phago-mixotrophs to photoautotrophs.</title>
        <authorList>
            <person name="Ban H."/>
            <person name="Sato S."/>
            <person name="Yoshikawa S."/>
            <person name="Yamada K."/>
            <person name="Nakamura Y."/>
            <person name="Ichinomiya M."/>
            <person name="Sato N."/>
            <person name="Blanc-Mathieu R."/>
            <person name="Endo H."/>
            <person name="Kuwata A."/>
            <person name="Ogata H."/>
        </authorList>
    </citation>
    <scope>NUCLEOTIDE SEQUENCE [LARGE SCALE GENOMIC DNA]</scope>
    <source>
        <strain evidence="12">NIES 3699</strain>
    </source>
</reference>
<evidence type="ECO:0000259" key="9">
    <source>
        <dbReference type="PROSITE" id="PS50902"/>
    </source>
</evidence>
<dbReference type="PROSITE" id="PS51384">
    <property type="entry name" value="FAD_FR"/>
    <property type="match status" value="1"/>
</dbReference>
<evidence type="ECO:0000313" key="11">
    <source>
        <dbReference type="EMBL" id="GMH85136.1"/>
    </source>
</evidence>
<dbReference type="AlphaFoldDB" id="A0A9W7B6L9"/>
<dbReference type="SUPFAM" id="SSF52218">
    <property type="entry name" value="Flavoproteins"/>
    <property type="match status" value="1"/>
</dbReference>
<dbReference type="Pfam" id="PF00175">
    <property type="entry name" value="NAD_binding_1"/>
    <property type="match status" value="1"/>
</dbReference>
<dbReference type="Gene3D" id="3.40.50.360">
    <property type="match status" value="1"/>
</dbReference>
<dbReference type="EMBL" id="BRXX01000045">
    <property type="protein sequence ID" value="GMH85136.1"/>
    <property type="molecule type" value="Genomic_DNA"/>
</dbReference>
<comment type="cofactor">
    <cofactor evidence="1">
        <name>FMN</name>
        <dbReference type="ChEBI" id="CHEBI:58210"/>
    </cofactor>
</comment>
<dbReference type="InterPro" id="IPR003097">
    <property type="entry name" value="CysJ-like_FAD-binding"/>
</dbReference>
<dbReference type="Pfam" id="PF00667">
    <property type="entry name" value="FAD_binding_1"/>
    <property type="match status" value="1"/>
</dbReference>
<dbReference type="GO" id="GO:0005829">
    <property type="term" value="C:cytosol"/>
    <property type="evidence" value="ECO:0007669"/>
    <property type="project" value="TreeGrafter"/>
</dbReference>
<evidence type="ECO:0000256" key="7">
    <source>
        <dbReference type="ARBA" id="ARBA00023002"/>
    </source>
</evidence>
<dbReference type="GO" id="GO:0003958">
    <property type="term" value="F:NADPH-hemoprotein reductase activity"/>
    <property type="evidence" value="ECO:0007669"/>
    <property type="project" value="UniProtKB-EC"/>
</dbReference>
<evidence type="ECO:0000256" key="6">
    <source>
        <dbReference type="ARBA" id="ARBA00022857"/>
    </source>
</evidence>
<evidence type="ECO:0000313" key="12">
    <source>
        <dbReference type="Proteomes" id="UP001165160"/>
    </source>
</evidence>
<evidence type="ECO:0000256" key="8">
    <source>
        <dbReference type="ARBA" id="ARBA00023797"/>
    </source>
</evidence>
<dbReference type="InterPro" id="IPR001709">
    <property type="entry name" value="Flavoprot_Pyr_Nucl_cyt_Rdtase"/>
</dbReference>
<dbReference type="Pfam" id="PF00258">
    <property type="entry name" value="Flavodoxin_1"/>
    <property type="match status" value="1"/>
</dbReference>
<evidence type="ECO:0000256" key="5">
    <source>
        <dbReference type="ARBA" id="ARBA00022827"/>
    </source>
</evidence>
<dbReference type="SUPFAM" id="SSF52343">
    <property type="entry name" value="Ferredoxin reductase-like, C-terminal NADP-linked domain"/>
    <property type="match status" value="1"/>
</dbReference>
<evidence type="ECO:0000256" key="2">
    <source>
        <dbReference type="ARBA" id="ARBA00001974"/>
    </source>
</evidence>
<keyword evidence="5" id="KW-0274">FAD</keyword>
<dbReference type="InterPro" id="IPR001094">
    <property type="entry name" value="Flavdoxin-like"/>
</dbReference>
<dbReference type="InterPro" id="IPR017938">
    <property type="entry name" value="Riboflavin_synthase-like_b-brl"/>
</dbReference>
<sequence>MDKITPITLAATGCTLLVTSVCVYKLFFSPSSSPSPSSTPSEPEKEDTRPLLNIYFGSQTGTAEGLCRVIEREGKERGFNAQVIDLEDWDEDSHQEFIDKSKKAVCNVFLMATYGEGEPTDNAAQFIKLLKNEGSDFEFPHAVFGLGNTQYEFYNAMGKLVDKKMGGEKVVEYGEGDDDKNLEEDFEAWKDGKFWEGIGGMAGEQQQSDAKPENANKVIWGDSPSSATPNPSTKFYFDAKPAKITVNRELLIDTSNGANSTKHIEVTLPAGVKYNTADNAGILPHNPAAIVKSLIDHLGLDGTATFTTTTAIFPTPTTVFTALTKYTDLLSPPRRSDLKLLAKYAPPGLSKDLLLRLSSKEGKSEYESKVLLPHLGLHSLLVSKCPDVKLTFEDLLNVSPRLQPRYYTISSSSTVHPRSFHMTVAVTKGTNSSTSEKYTGLCSGHLSGVKECDAFIRESSFKLPSDTKPIIMIGPGTGYAPMRALLQERVKRGAEGPNVLFFGCRKSNEDWLYKDEMKELIDSKSLELYTAFSREGPTKVYVQNVMEKEASRVKQLVKDGAWVYVCGATRMGADVVKTLKGIVGEKKVKEMQEKGELIQELWA</sequence>
<comment type="cofactor">
    <cofactor evidence="2">
        <name>FAD</name>
        <dbReference type="ChEBI" id="CHEBI:57692"/>
    </cofactor>
</comment>
<dbReference type="InterPro" id="IPR008254">
    <property type="entry name" value="Flavodoxin/NO_synth"/>
</dbReference>
<dbReference type="InterPro" id="IPR001433">
    <property type="entry name" value="OxRdtase_FAD/NAD-bd"/>
</dbReference>
<dbReference type="EC" id="1.6.2.4" evidence="8"/>
<accession>A0A9W7B6L9</accession>
<dbReference type="InterPro" id="IPR023173">
    <property type="entry name" value="NADPH_Cyt_P450_Rdtase_alpha"/>
</dbReference>
<name>A0A9W7B6L9_9STRA</name>
<dbReference type="Gene3D" id="1.20.990.10">
    <property type="entry name" value="NADPH-cytochrome p450 Reductase, Chain A, domain 3"/>
    <property type="match status" value="1"/>
</dbReference>
<dbReference type="InterPro" id="IPR029039">
    <property type="entry name" value="Flavoprotein-like_sf"/>
</dbReference>
<evidence type="ECO:0000259" key="10">
    <source>
        <dbReference type="PROSITE" id="PS51384"/>
    </source>
</evidence>
<proteinExistence type="predicted"/>
<dbReference type="GO" id="GO:0050660">
    <property type="term" value="F:flavin adenine dinucleotide binding"/>
    <property type="evidence" value="ECO:0007669"/>
    <property type="project" value="TreeGrafter"/>
</dbReference>
<dbReference type="PANTHER" id="PTHR19384:SF17">
    <property type="entry name" value="NADPH--CYTOCHROME P450 REDUCTASE"/>
    <property type="match status" value="1"/>
</dbReference>
<evidence type="ECO:0000256" key="1">
    <source>
        <dbReference type="ARBA" id="ARBA00001917"/>
    </source>
</evidence>
<protein>
    <recommendedName>
        <fullName evidence="8">NADPH--hemoprotein reductase</fullName>
        <ecNumber evidence="8">1.6.2.4</ecNumber>
    </recommendedName>
</protein>